<dbReference type="Gene3D" id="3.40.50.850">
    <property type="entry name" value="Isochorismatase-like"/>
    <property type="match status" value="1"/>
</dbReference>
<dbReference type="InterPro" id="IPR036380">
    <property type="entry name" value="Isochorismatase-like_sf"/>
</dbReference>
<sequence length="199" mass="21262">MTATPEPAALLVVDVQRAFEIWDAEGRRRNNPEALERIAELLAAFRAAGRPVIHIRHAGGPASSFRPDGPGHAVIAAAREAPGEPVLVKRVNSGFIGTDLEARLRAGGIVHPVICGATTNHCVETTTRMAGNLGFSPWLVRDAAWAYDRTGPDGDRHPAEAVHAMTLANLHDEFARIVRTHEVVAALKGPHALKGPRGP</sequence>
<dbReference type="SUPFAM" id="SSF52499">
    <property type="entry name" value="Isochorismatase-like hydrolases"/>
    <property type="match status" value="1"/>
</dbReference>
<dbReference type="EMBL" id="SACP01000011">
    <property type="protein sequence ID" value="RVU17779.1"/>
    <property type="molecule type" value="Genomic_DNA"/>
</dbReference>
<evidence type="ECO:0000259" key="2">
    <source>
        <dbReference type="Pfam" id="PF00857"/>
    </source>
</evidence>
<dbReference type="PANTHER" id="PTHR43540:SF1">
    <property type="entry name" value="ISOCHORISMATASE HYDROLASE"/>
    <property type="match status" value="1"/>
</dbReference>
<name>A0A3S2XLJ9_9HYPH</name>
<dbReference type="InterPro" id="IPR000868">
    <property type="entry name" value="Isochorismatase-like_dom"/>
</dbReference>
<keyword evidence="4" id="KW-1185">Reference proteome</keyword>
<dbReference type="PANTHER" id="PTHR43540">
    <property type="entry name" value="PEROXYUREIDOACRYLATE/UREIDOACRYLATE AMIDOHYDROLASE-RELATED"/>
    <property type="match status" value="1"/>
</dbReference>
<dbReference type="InterPro" id="IPR050272">
    <property type="entry name" value="Isochorismatase-like_hydrls"/>
</dbReference>
<dbReference type="Pfam" id="PF00857">
    <property type="entry name" value="Isochorismatase"/>
    <property type="match status" value="1"/>
</dbReference>
<evidence type="ECO:0000313" key="3">
    <source>
        <dbReference type="EMBL" id="RVU17779.1"/>
    </source>
</evidence>
<reference evidence="3 4" key="1">
    <citation type="submission" date="2019-01" db="EMBL/GenBank/DDBJ databases">
        <authorList>
            <person name="Chen W.-M."/>
        </authorList>
    </citation>
    <scope>NUCLEOTIDE SEQUENCE [LARGE SCALE GENOMIC DNA]</scope>
    <source>
        <strain evidence="3 4">TER-1</strain>
    </source>
</reference>
<accession>A0A3S2XLJ9</accession>
<comment type="caution">
    <text evidence="3">The sequence shown here is derived from an EMBL/GenBank/DDBJ whole genome shotgun (WGS) entry which is preliminary data.</text>
</comment>
<dbReference type="OrthoDB" id="9794942at2"/>
<dbReference type="Proteomes" id="UP000286997">
    <property type="component" value="Unassembled WGS sequence"/>
</dbReference>
<dbReference type="CDD" id="cd01014">
    <property type="entry name" value="nicotinamidase_related"/>
    <property type="match status" value="1"/>
</dbReference>
<gene>
    <name evidence="3" type="ORF">EOE48_12920</name>
</gene>
<organism evidence="3 4">
    <name type="scientific">Methylobacterium oryzihabitans</name>
    <dbReference type="NCBI Taxonomy" id="2499852"/>
    <lineage>
        <taxon>Bacteria</taxon>
        <taxon>Pseudomonadati</taxon>
        <taxon>Pseudomonadota</taxon>
        <taxon>Alphaproteobacteria</taxon>
        <taxon>Hyphomicrobiales</taxon>
        <taxon>Methylobacteriaceae</taxon>
        <taxon>Methylobacterium</taxon>
    </lineage>
</organism>
<feature type="domain" description="Isochorismatase-like" evidence="2">
    <location>
        <begin position="8"/>
        <end position="180"/>
    </location>
</feature>
<keyword evidence="1 3" id="KW-0378">Hydrolase</keyword>
<evidence type="ECO:0000256" key="1">
    <source>
        <dbReference type="ARBA" id="ARBA00022801"/>
    </source>
</evidence>
<dbReference type="AlphaFoldDB" id="A0A3S2XLJ9"/>
<proteinExistence type="predicted"/>
<protein>
    <submittedName>
        <fullName evidence="3">Cysteine hydrolase</fullName>
    </submittedName>
</protein>
<evidence type="ECO:0000313" key="4">
    <source>
        <dbReference type="Proteomes" id="UP000286997"/>
    </source>
</evidence>
<dbReference type="GO" id="GO:0016787">
    <property type="term" value="F:hydrolase activity"/>
    <property type="evidence" value="ECO:0007669"/>
    <property type="project" value="UniProtKB-KW"/>
</dbReference>
<dbReference type="RefSeq" id="WP_127729607.1">
    <property type="nucleotide sequence ID" value="NZ_SACP01000011.1"/>
</dbReference>